<dbReference type="RefSeq" id="WP_069314107.1">
    <property type="nucleotide sequence ID" value="NZ_MDTU01000002.1"/>
</dbReference>
<comment type="caution">
    <text evidence="1">The sequence shown here is derived from an EMBL/GenBank/DDBJ whole genome shotgun (WGS) entry which is preliminary data.</text>
</comment>
<dbReference type="Proteomes" id="UP000094329">
    <property type="component" value="Unassembled WGS sequence"/>
</dbReference>
<proteinExistence type="predicted"/>
<accession>A0ABX2ZZI5</accession>
<evidence type="ECO:0000313" key="1">
    <source>
        <dbReference type="EMBL" id="ODN41643.1"/>
    </source>
</evidence>
<dbReference type="EMBL" id="MDTU01000002">
    <property type="protein sequence ID" value="ODN41643.1"/>
    <property type="molecule type" value="Genomic_DNA"/>
</dbReference>
<reference evidence="1 2" key="1">
    <citation type="submission" date="2016-08" db="EMBL/GenBank/DDBJ databases">
        <title>Draft genome sequence of Candidatus Piscirickettsia litoralis, from seawater.</title>
        <authorList>
            <person name="Wan X."/>
            <person name="Lee A.J."/>
            <person name="Hou S."/>
            <person name="Donachie S.P."/>
        </authorList>
    </citation>
    <scope>NUCLEOTIDE SEQUENCE [LARGE SCALE GENOMIC DNA]</scope>
    <source>
        <strain evidence="1 2">Y2</strain>
    </source>
</reference>
<gene>
    <name evidence="1" type="ORF">BGC07_16245</name>
</gene>
<evidence type="ECO:0000313" key="2">
    <source>
        <dbReference type="Proteomes" id="UP000094329"/>
    </source>
</evidence>
<keyword evidence="2" id="KW-1185">Reference proteome</keyword>
<protein>
    <submittedName>
        <fullName evidence="1">Uncharacterized protein</fullName>
    </submittedName>
</protein>
<sequence length="297" mass="31933">MTFNPADFKELQSSLYESKSKLPDFSDALEKSKQKLGESISLPQEVQPKKVFATPLEACQYHVAQVKDAIAMDKNAIFLSADDLKGKTQSEILNCANESQQKLIDYHKIENRFPQVDHLQQLKSSLINLKDKHQVPGDMNNMAFDQLQASVNGMTQALSMAQGNTQNIYSKAMSSESAISALSSARGVNLPIGLTPALSQFDTIASAPSLQERAGLYFGDSGSNANDLRSSGSTAVPQNGDDFSGKTELEKSVALFLGDSGSVANGLRSSGLAAVPQNGDDFSGKTELAKKYGIISR</sequence>
<organism evidence="1 2">
    <name type="scientific">Piscirickettsia litoralis</name>
    <dbReference type="NCBI Taxonomy" id="1891921"/>
    <lineage>
        <taxon>Bacteria</taxon>
        <taxon>Pseudomonadati</taxon>
        <taxon>Pseudomonadota</taxon>
        <taxon>Gammaproteobacteria</taxon>
        <taxon>Thiotrichales</taxon>
        <taxon>Piscirickettsiaceae</taxon>
        <taxon>Piscirickettsia</taxon>
    </lineage>
</organism>
<name>A0ABX2ZZI5_9GAMM</name>